<dbReference type="AlphaFoldDB" id="A0ABD1W4A1"/>
<sequence length="325" mass="36405">MDTLLVHSTLQNDRVDNSYFDILIEECRLLAGESPNLKFNWLRRSADQVAHTLAKAASSLHDILSGEDLDALILVTNDDDLEHMMREYDQLYRVSPKTSRLRIFIFHNLNPSSNSSVRSFGSNDAKSEKERFVETLNSKLVMMAPPPVAATAVSPQPPPANNNVDYFFELEKGVGMAPQPLQLMLEKVEVDDHVSGFEERSMGSDLIQQHIRDLERLRIEEQQGAYKRRNDDNLTGGFAGDDYYKVSEKFPPVSIPSGPPGYWPEKQFAGGVFSIEYFQHGTSSVHDAPLVNGEIGEWTSPSELLRSSNDAIGGLLDQQVDFEVS</sequence>
<dbReference type="InterPro" id="IPR053198">
    <property type="entry name" value="Gynoecium_Dev_Regulator"/>
</dbReference>
<dbReference type="Pfam" id="PF00564">
    <property type="entry name" value="PB1"/>
    <property type="match status" value="1"/>
</dbReference>
<reference evidence="3" key="1">
    <citation type="submission" date="2024-07" db="EMBL/GenBank/DDBJ databases">
        <title>Two chromosome-level genome assemblies of Korean endemic species Abeliophyllum distichum and Forsythia ovata (Oleaceae).</title>
        <authorList>
            <person name="Jang H."/>
        </authorList>
    </citation>
    <scope>NUCLEOTIDE SEQUENCE [LARGE SCALE GENOMIC DNA]</scope>
</reference>
<gene>
    <name evidence="2" type="ORF">Fot_13733</name>
</gene>
<name>A0ABD1W4A1_9LAMI</name>
<accession>A0ABD1W4A1</accession>
<evidence type="ECO:0000259" key="1">
    <source>
        <dbReference type="Pfam" id="PF00564"/>
    </source>
</evidence>
<dbReference type="Proteomes" id="UP001604277">
    <property type="component" value="Unassembled WGS sequence"/>
</dbReference>
<protein>
    <recommendedName>
        <fullName evidence="1">PB1 domain-containing protein</fullName>
    </recommendedName>
</protein>
<comment type="caution">
    <text evidence="2">The sequence shown here is derived from an EMBL/GenBank/DDBJ whole genome shotgun (WGS) entry which is preliminary data.</text>
</comment>
<organism evidence="2 3">
    <name type="scientific">Forsythia ovata</name>
    <dbReference type="NCBI Taxonomy" id="205694"/>
    <lineage>
        <taxon>Eukaryota</taxon>
        <taxon>Viridiplantae</taxon>
        <taxon>Streptophyta</taxon>
        <taxon>Embryophyta</taxon>
        <taxon>Tracheophyta</taxon>
        <taxon>Spermatophyta</taxon>
        <taxon>Magnoliopsida</taxon>
        <taxon>eudicotyledons</taxon>
        <taxon>Gunneridae</taxon>
        <taxon>Pentapetalae</taxon>
        <taxon>asterids</taxon>
        <taxon>lamiids</taxon>
        <taxon>Lamiales</taxon>
        <taxon>Oleaceae</taxon>
        <taxon>Forsythieae</taxon>
        <taxon>Forsythia</taxon>
    </lineage>
</organism>
<proteinExistence type="predicted"/>
<keyword evidence="3" id="KW-1185">Reference proteome</keyword>
<evidence type="ECO:0000313" key="3">
    <source>
        <dbReference type="Proteomes" id="UP001604277"/>
    </source>
</evidence>
<dbReference type="InterPro" id="IPR000270">
    <property type="entry name" value="PB1_dom"/>
</dbReference>
<dbReference type="SUPFAM" id="SSF54277">
    <property type="entry name" value="CAD &amp; PB1 domains"/>
    <property type="match status" value="1"/>
</dbReference>
<feature type="domain" description="PB1" evidence="1">
    <location>
        <begin position="49"/>
        <end position="107"/>
    </location>
</feature>
<dbReference type="PANTHER" id="PTHR31066">
    <property type="entry name" value="OS05G0427100 PROTEIN-RELATED"/>
    <property type="match status" value="1"/>
</dbReference>
<evidence type="ECO:0000313" key="2">
    <source>
        <dbReference type="EMBL" id="KAL2544500.1"/>
    </source>
</evidence>
<dbReference type="PANTHER" id="PTHR31066:SF100">
    <property type="entry name" value="PB1 DOMAIN-CONTAINING PROTEIN"/>
    <property type="match status" value="1"/>
</dbReference>
<dbReference type="EMBL" id="JBFOLJ010000004">
    <property type="protein sequence ID" value="KAL2544500.1"/>
    <property type="molecule type" value="Genomic_DNA"/>
</dbReference>